<accession>A0A0D6XNU9</accession>
<keyword evidence="3" id="KW-1185">Reference proteome</keyword>
<proteinExistence type="predicted"/>
<reference evidence="1 3" key="1">
    <citation type="submission" date="2015-01" db="EMBL/GenBank/DDBJ databases">
        <authorList>
            <person name="Guo J."/>
        </authorList>
    </citation>
    <scope>NUCLEOTIDE SEQUENCE [LARGE SCALE GENOMIC DNA]</scope>
    <source>
        <strain evidence="1 3">DSM 22147</strain>
    </source>
</reference>
<evidence type="ECO:0000313" key="2">
    <source>
        <dbReference type="EMBL" id="SUM56570.1"/>
    </source>
</evidence>
<name>A0A0D6XNU9_9STAP</name>
<dbReference type="EMBL" id="JXWY01000142">
    <property type="protein sequence ID" value="KIX89876.1"/>
    <property type="molecule type" value="Genomic_DNA"/>
</dbReference>
<sequence>MCNDILKLLKIKDKNIQVVDVQDDVEVRGQRSTVIHGTLSYLPEACEWCGHKNEGQIHKHGNVFLV</sequence>
<dbReference type="EMBL" id="UHDT01000001">
    <property type="protein sequence ID" value="SUM56570.1"/>
    <property type="molecule type" value="Genomic_DNA"/>
</dbReference>
<dbReference type="AlphaFoldDB" id="A0A0D6XNU9"/>
<evidence type="ECO:0000313" key="4">
    <source>
        <dbReference type="Proteomes" id="UP000254100"/>
    </source>
</evidence>
<organism evidence="2 4">
    <name type="scientific">Staphylococcus microti</name>
    <dbReference type="NCBI Taxonomy" id="569857"/>
    <lineage>
        <taxon>Bacteria</taxon>
        <taxon>Bacillati</taxon>
        <taxon>Bacillota</taxon>
        <taxon>Bacilli</taxon>
        <taxon>Bacillales</taxon>
        <taxon>Staphylococcaceae</taxon>
        <taxon>Staphylococcus</taxon>
    </lineage>
</organism>
<dbReference type="STRING" id="569857.TP70_10740"/>
<dbReference type="Proteomes" id="UP000254100">
    <property type="component" value="Unassembled WGS sequence"/>
</dbReference>
<evidence type="ECO:0000313" key="1">
    <source>
        <dbReference type="EMBL" id="KIX89876.1"/>
    </source>
</evidence>
<evidence type="ECO:0000313" key="3">
    <source>
        <dbReference type="Proteomes" id="UP000032366"/>
    </source>
</evidence>
<protein>
    <submittedName>
        <fullName evidence="2">Transposase</fullName>
    </submittedName>
</protein>
<gene>
    <name evidence="2" type="ORF">NCTC13832_00208</name>
    <name evidence="1" type="ORF">TP70_10740</name>
</gene>
<dbReference type="Proteomes" id="UP000032366">
    <property type="component" value="Unassembled WGS sequence"/>
</dbReference>
<reference evidence="2 4" key="2">
    <citation type="submission" date="2018-06" db="EMBL/GenBank/DDBJ databases">
        <authorList>
            <consortium name="Pathogen Informatics"/>
            <person name="Doyle S."/>
        </authorList>
    </citation>
    <scope>NUCLEOTIDE SEQUENCE [LARGE SCALE GENOMIC DNA]</scope>
    <source>
        <strain evidence="2 4">NCTC13832</strain>
    </source>
</reference>